<dbReference type="GO" id="GO:0030798">
    <property type="term" value="F:trans-aconitate 2-methyltransferase activity"/>
    <property type="evidence" value="ECO:0007669"/>
    <property type="project" value="UniProtKB-EC"/>
</dbReference>
<keyword evidence="2 5" id="KW-0489">Methyltransferase</keyword>
<name>A0ABS4SRK8_9PROT</name>
<organism evidence="7 8">
    <name type="scientific">Azospirillum rugosum</name>
    <dbReference type="NCBI Taxonomy" id="416170"/>
    <lineage>
        <taxon>Bacteria</taxon>
        <taxon>Pseudomonadati</taxon>
        <taxon>Pseudomonadota</taxon>
        <taxon>Alphaproteobacteria</taxon>
        <taxon>Rhodospirillales</taxon>
        <taxon>Azospirillaceae</taxon>
        <taxon>Azospirillum</taxon>
    </lineage>
</organism>
<evidence type="ECO:0000256" key="4">
    <source>
        <dbReference type="ARBA" id="ARBA00022691"/>
    </source>
</evidence>
<keyword evidence="4 5" id="KW-0949">S-adenosyl-L-methionine</keyword>
<keyword evidence="1 5" id="KW-0963">Cytoplasm</keyword>
<dbReference type="RefSeq" id="WP_209769618.1">
    <property type="nucleotide sequence ID" value="NZ_JAGINP010000020.1"/>
</dbReference>
<comment type="similarity">
    <text evidence="5">Belongs to the methyltransferase superfamily. Tam family.</text>
</comment>
<dbReference type="Gene3D" id="1.10.150.290">
    <property type="entry name" value="S-adenosyl-L-methionine-dependent methyltransferases"/>
    <property type="match status" value="1"/>
</dbReference>
<dbReference type="Pfam" id="PF13649">
    <property type="entry name" value="Methyltransf_25"/>
    <property type="match status" value="1"/>
</dbReference>
<comment type="function">
    <text evidence="5">Catalyzes the S-adenosylmethionine monomethyl esterification of trans-aconitate.</text>
</comment>
<evidence type="ECO:0000259" key="6">
    <source>
        <dbReference type="Pfam" id="PF13649"/>
    </source>
</evidence>
<comment type="catalytic activity">
    <reaction evidence="5">
        <text>trans-aconitate + S-adenosyl-L-methionine = (E)-3-(methoxycarbonyl)pent-2-enedioate + S-adenosyl-L-homocysteine</text>
        <dbReference type="Rhea" id="RHEA:14969"/>
        <dbReference type="ChEBI" id="CHEBI:15708"/>
        <dbReference type="ChEBI" id="CHEBI:57470"/>
        <dbReference type="ChEBI" id="CHEBI:57856"/>
        <dbReference type="ChEBI" id="CHEBI:59789"/>
        <dbReference type="EC" id="2.1.1.144"/>
    </reaction>
</comment>
<dbReference type="GO" id="GO:0032259">
    <property type="term" value="P:methylation"/>
    <property type="evidence" value="ECO:0007669"/>
    <property type="project" value="UniProtKB-KW"/>
</dbReference>
<dbReference type="PANTHER" id="PTHR43861:SF1">
    <property type="entry name" value="TRANS-ACONITATE 2-METHYLTRANSFERASE"/>
    <property type="match status" value="1"/>
</dbReference>
<dbReference type="InterPro" id="IPR041698">
    <property type="entry name" value="Methyltransf_25"/>
</dbReference>
<dbReference type="PANTHER" id="PTHR43861">
    <property type="entry name" value="TRANS-ACONITATE 2-METHYLTRANSFERASE-RELATED"/>
    <property type="match status" value="1"/>
</dbReference>
<evidence type="ECO:0000256" key="3">
    <source>
        <dbReference type="ARBA" id="ARBA00022679"/>
    </source>
</evidence>
<reference evidence="7 8" key="1">
    <citation type="submission" date="2021-03" db="EMBL/GenBank/DDBJ databases">
        <title>Genomic Encyclopedia of Type Strains, Phase III (KMG-III): the genomes of soil and plant-associated and newly described type strains.</title>
        <authorList>
            <person name="Whitman W."/>
        </authorList>
    </citation>
    <scope>NUCLEOTIDE SEQUENCE [LARGE SCALE GENOMIC DNA]</scope>
    <source>
        <strain evidence="7 8">IMMIB AFH-6</strain>
    </source>
</reference>
<gene>
    <name evidence="5" type="primary">tam</name>
    <name evidence="7" type="ORF">J2851_005004</name>
</gene>
<proteinExistence type="inferred from homology"/>
<dbReference type="InterPro" id="IPR023149">
    <property type="entry name" value="Trans_acon_MeTrfase_C"/>
</dbReference>
<dbReference type="CDD" id="cd02440">
    <property type="entry name" value="AdoMet_MTases"/>
    <property type="match status" value="1"/>
</dbReference>
<evidence type="ECO:0000256" key="2">
    <source>
        <dbReference type="ARBA" id="ARBA00022603"/>
    </source>
</evidence>
<comment type="subcellular location">
    <subcellularLocation>
        <location evidence="5">Cytoplasm</location>
    </subcellularLocation>
</comment>
<dbReference type="InterPro" id="IPR023506">
    <property type="entry name" value="Trans-aconitate_MeTrfase"/>
</dbReference>
<accession>A0ABS4SRK8</accession>
<dbReference type="EMBL" id="JAGINP010000020">
    <property type="protein sequence ID" value="MBP2295201.1"/>
    <property type="molecule type" value="Genomic_DNA"/>
</dbReference>
<dbReference type="HAMAP" id="MF_00560">
    <property type="entry name" value="Tran_acon_Me_trans"/>
    <property type="match status" value="1"/>
</dbReference>
<evidence type="ECO:0000313" key="8">
    <source>
        <dbReference type="Proteomes" id="UP000781958"/>
    </source>
</evidence>
<dbReference type="SUPFAM" id="SSF53335">
    <property type="entry name" value="S-adenosyl-L-methionine-dependent methyltransferases"/>
    <property type="match status" value="1"/>
</dbReference>
<keyword evidence="8" id="KW-1185">Reference proteome</keyword>
<keyword evidence="3 5" id="KW-0808">Transferase</keyword>
<dbReference type="Gene3D" id="3.40.50.150">
    <property type="entry name" value="Vaccinia Virus protein VP39"/>
    <property type="match status" value="1"/>
</dbReference>
<dbReference type="EC" id="2.1.1.144" evidence="5"/>
<feature type="domain" description="Methyltransferase" evidence="6">
    <location>
        <begin position="34"/>
        <end position="123"/>
    </location>
</feature>
<evidence type="ECO:0000256" key="5">
    <source>
        <dbReference type="HAMAP-Rule" id="MF_00560"/>
    </source>
</evidence>
<dbReference type="InterPro" id="IPR029063">
    <property type="entry name" value="SAM-dependent_MTases_sf"/>
</dbReference>
<dbReference type="Proteomes" id="UP000781958">
    <property type="component" value="Unassembled WGS sequence"/>
</dbReference>
<comment type="caution">
    <text evidence="7">The sequence shown here is derived from an EMBL/GenBank/DDBJ whole genome shotgun (WGS) entry which is preliminary data.</text>
</comment>
<sequence length="254" mass="28877">MAWDPEQYALFDVWRRRPAHDLVAALPSIEPKTVVDLGCGGGQLARLLAERWPDADVLGVDNSPAMLTWAEGTASRVRWMQADLRDWRPHWPVDLLISNAALHWLDDHQRLFPELLQTLAPGGVLAVQMPRNFEAPSHRLLYETAGEGPWAAKLKEALRTKPVHAPRDYYDWLSPRAARVDIWETEYLQVLNGDVPVLQWTRGTTLVPVMETLQGEELDAFLAAYRAKLEAAYPQRPDGNTLFPFKRLFIVARV</sequence>
<evidence type="ECO:0000256" key="1">
    <source>
        <dbReference type="ARBA" id="ARBA00022490"/>
    </source>
</evidence>
<evidence type="ECO:0000313" key="7">
    <source>
        <dbReference type="EMBL" id="MBP2295201.1"/>
    </source>
</evidence>
<protein>
    <recommendedName>
        <fullName evidence="5">Trans-aconitate 2-methyltransferase</fullName>
        <ecNumber evidence="5">2.1.1.144</ecNumber>
    </recommendedName>
</protein>